<reference evidence="2 3" key="1">
    <citation type="submission" date="2024-03" db="EMBL/GenBank/DDBJ databases">
        <title>Adaptation during the transition from Ophiocordyceps entomopathogen to insect associate is accompanied by gene loss and intensified selection.</title>
        <authorList>
            <person name="Ward C.M."/>
            <person name="Onetto C.A."/>
            <person name="Borneman A.R."/>
        </authorList>
    </citation>
    <scope>NUCLEOTIDE SEQUENCE [LARGE SCALE GENOMIC DNA]</scope>
    <source>
        <strain evidence="2">AWRI1</strain>
        <tissue evidence="2">Single Adult Female</tissue>
    </source>
</reference>
<gene>
    <name evidence="2" type="ORF">V9T40_014400</name>
</gene>
<feature type="compositionally biased region" description="Low complexity" evidence="1">
    <location>
        <begin position="142"/>
        <end position="190"/>
    </location>
</feature>
<accession>A0AAN9TGB0</accession>
<feature type="compositionally biased region" description="Low complexity" evidence="1">
    <location>
        <begin position="200"/>
        <end position="212"/>
    </location>
</feature>
<protein>
    <submittedName>
        <fullName evidence="2">Uncharacterized protein</fullName>
    </submittedName>
</protein>
<sequence>MAARKPAAVGLSDPSVTAGRRAVWVNLVSDRLPCPLNSFSRYYLKLLTLAVASIIIVESQTNVPVPATEQTTILWSLAPCQSAFWIPSTSSEFNQNWITYQYEGNPISQFDTNLAVISTTIHYGSFQLRARAVPKNYGFPPKVSSTTPTSPAIESTPTVTISPSSSTSSTSVTTDKPPSVTSQDSTSSTSLLNTVPEIISQSTSSNTTSTRSTGLPRVIVKMVPELYRMQ</sequence>
<proteinExistence type="predicted"/>
<dbReference type="Proteomes" id="UP001367676">
    <property type="component" value="Unassembled WGS sequence"/>
</dbReference>
<dbReference type="AlphaFoldDB" id="A0AAN9TGB0"/>
<evidence type="ECO:0000313" key="3">
    <source>
        <dbReference type="Proteomes" id="UP001367676"/>
    </source>
</evidence>
<feature type="region of interest" description="Disordered" evidence="1">
    <location>
        <begin position="142"/>
        <end position="212"/>
    </location>
</feature>
<evidence type="ECO:0000313" key="2">
    <source>
        <dbReference type="EMBL" id="KAK7571928.1"/>
    </source>
</evidence>
<organism evidence="2 3">
    <name type="scientific">Parthenolecanium corni</name>
    <dbReference type="NCBI Taxonomy" id="536013"/>
    <lineage>
        <taxon>Eukaryota</taxon>
        <taxon>Metazoa</taxon>
        <taxon>Ecdysozoa</taxon>
        <taxon>Arthropoda</taxon>
        <taxon>Hexapoda</taxon>
        <taxon>Insecta</taxon>
        <taxon>Pterygota</taxon>
        <taxon>Neoptera</taxon>
        <taxon>Paraneoptera</taxon>
        <taxon>Hemiptera</taxon>
        <taxon>Sternorrhyncha</taxon>
        <taxon>Coccoidea</taxon>
        <taxon>Coccidae</taxon>
        <taxon>Parthenolecanium</taxon>
    </lineage>
</organism>
<keyword evidence="3" id="KW-1185">Reference proteome</keyword>
<dbReference type="EMBL" id="JBBCAQ010000038">
    <property type="protein sequence ID" value="KAK7571928.1"/>
    <property type="molecule type" value="Genomic_DNA"/>
</dbReference>
<comment type="caution">
    <text evidence="2">The sequence shown here is derived from an EMBL/GenBank/DDBJ whole genome shotgun (WGS) entry which is preliminary data.</text>
</comment>
<name>A0AAN9TGB0_9HEMI</name>
<evidence type="ECO:0000256" key="1">
    <source>
        <dbReference type="SAM" id="MobiDB-lite"/>
    </source>
</evidence>